<accession>A0A0W0CDV4</accession>
<name>A0A0W0CDV4_CANGB</name>
<reference evidence="3 5" key="1">
    <citation type="submission" date="2015-10" db="EMBL/GenBank/DDBJ databases">
        <title>Draft genomes sequences of Candida glabrata isolates 1A, 1B, 2A, 2B, 3A and 3B.</title>
        <authorList>
            <person name="Haavelsrud O.E."/>
            <person name="Gaustad P."/>
        </authorList>
    </citation>
    <scope>NUCLEOTIDE SEQUENCE [LARGE SCALE GENOMIC DNA]</scope>
    <source>
        <strain evidence="3">910700640</strain>
    </source>
</reference>
<dbReference type="GO" id="GO:0031340">
    <property type="term" value="P:positive regulation of vesicle fusion"/>
    <property type="evidence" value="ECO:0007669"/>
    <property type="project" value="EnsemblFungi"/>
</dbReference>
<comment type="caution">
    <text evidence="3">The sequence shown here is derived from an EMBL/GenBank/DDBJ whole genome shotgun (WGS) entry which is preliminary data.</text>
</comment>
<dbReference type="InterPro" id="IPR036045">
    <property type="entry name" value="Sec1-like_sf"/>
</dbReference>
<dbReference type="Gene3D" id="3.90.830.10">
    <property type="entry name" value="Syntaxin Binding Protein 1, Chain A, domain 2"/>
    <property type="match status" value="1"/>
</dbReference>
<gene>
    <name evidence="3" type="ORF">AO440_000917</name>
    <name evidence="4" type="ORF">AO440_004712</name>
</gene>
<dbReference type="SUPFAM" id="SSF56815">
    <property type="entry name" value="Sec1/munc18-like (SM) proteins"/>
    <property type="match status" value="1"/>
</dbReference>
<dbReference type="GO" id="GO:0005935">
    <property type="term" value="C:cellular bud neck"/>
    <property type="evidence" value="ECO:0007669"/>
    <property type="project" value="EnsemblFungi"/>
</dbReference>
<dbReference type="EMBL" id="LLZZ01000001">
    <property type="protein sequence ID" value="KTB14243.1"/>
    <property type="molecule type" value="Genomic_DNA"/>
</dbReference>
<dbReference type="InterPro" id="IPR027482">
    <property type="entry name" value="Sec1-like_dom2"/>
</dbReference>
<feature type="region of interest" description="Disordered" evidence="2">
    <location>
        <begin position="538"/>
        <end position="561"/>
    </location>
</feature>
<organism evidence="3 5">
    <name type="scientific">Candida glabrata</name>
    <name type="common">Yeast</name>
    <name type="synonym">Torulopsis glabrata</name>
    <dbReference type="NCBI Taxonomy" id="5478"/>
    <lineage>
        <taxon>Eukaryota</taxon>
        <taxon>Fungi</taxon>
        <taxon>Dikarya</taxon>
        <taxon>Ascomycota</taxon>
        <taxon>Saccharomycotina</taxon>
        <taxon>Saccharomycetes</taxon>
        <taxon>Saccharomycetales</taxon>
        <taxon>Saccharomycetaceae</taxon>
        <taxon>Nakaseomyces</taxon>
    </lineage>
</organism>
<dbReference type="GO" id="GO:0005934">
    <property type="term" value="C:cellular bud tip"/>
    <property type="evidence" value="ECO:0007669"/>
    <property type="project" value="EnsemblFungi"/>
</dbReference>
<dbReference type="AlphaFoldDB" id="A0A0W0CDV4"/>
<dbReference type="InterPro" id="IPR043154">
    <property type="entry name" value="Sec-1-like_dom1"/>
</dbReference>
<dbReference type="VEuPathDB" id="FungiDB:GVI51_E00781"/>
<comment type="similarity">
    <text evidence="1">Belongs to the STXBP/unc-18/SEC1 family.</text>
</comment>
<evidence type="ECO:0000256" key="2">
    <source>
        <dbReference type="SAM" id="MobiDB-lite"/>
    </source>
</evidence>
<sequence length="696" mass="80737">MSNLIRLQREYVLSTIDSIETDHGLKFLVIDAEVKRFFDMLNLTERELLSHVTSVDFIDSKSRKGQPGVSAVYMLKATQFNINCMDVDFQNRPPKYKNAHVLFLVGIGGTLSEFYRSKRFVTQFTRSVKMLNMNFMVKESQYFQAYDIDKPLQLLFNPNCRDLIDDVVERTVRALLTMCVMTGEYPIVRYYNTGLCRRIATDFQESLDDHARNNEDFFTDNSRPRSVMVIADRTVDMFAPFLHEFTYQAMAYDLSDNITASDDIYTYEVENEAGEKQVKKTPLLDIYDEDWAQTKHQHITDVLKYVDGKINELIAQNPKLVDRSKAKNAADLGLILAHLSGFDEERRRYAAHKELVTELLQINSQRKLAEWAHIEQNIAGFGLDAQGHKCKHLTDELIEVLARKEPDTLDKIRCIILYAIFRGGLIELDFIKLLTFIGVNEEHEFFHSFMILFKNIGMLGINIIKEDPKTKPFKKVWFSDTIIDDPNVFDTSRYIPAVGNILSKIITNPLLLDEESFPYVKDKPIELLDEEELGEGPHLATQNSTSLRKTRHRANWTKRNEPVDRSPRQRFFFYMAGGITYNEIKSAYDQSLLKNKDVFIGSDGIFTPRSFMRSIEKLDAPREELHLNDDKKVNDRPPEFLFQDIAPTIERPTHVQRVPIHPDQSKQQLTPEKPQEPASPKKKKRSKFNLFKKKDK</sequence>
<dbReference type="GO" id="GO:0000149">
    <property type="term" value="F:SNARE binding"/>
    <property type="evidence" value="ECO:0007669"/>
    <property type="project" value="EnsemblFungi"/>
</dbReference>
<feature type="region of interest" description="Disordered" evidence="2">
    <location>
        <begin position="651"/>
        <end position="696"/>
    </location>
</feature>
<dbReference type="Gene3D" id="1.25.40.60">
    <property type="match status" value="1"/>
</dbReference>
<dbReference type="GO" id="GO:0005886">
    <property type="term" value="C:plasma membrane"/>
    <property type="evidence" value="ECO:0007669"/>
    <property type="project" value="EnsemblFungi"/>
</dbReference>
<evidence type="ECO:0000256" key="1">
    <source>
        <dbReference type="ARBA" id="ARBA00009884"/>
    </source>
</evidence>
<dbReference type="VEuPathDB" id="FungiDB:B1J91_E01001g"/>
<dbReference type="Gene3D" id="3.40.50.1910">
    <property type="match status" value="1"/>
</dbReference>
<dbReference type="PIRSF" id="PIRSF005715">
    <property type="entry name" value="VPS45_Sec1"/>
    <property type="match status" value="1"/>
</dbReference>
<dbReference type="EMBL" id="LLZZ01000151">
    <property type="protein sequence ID" value="KTA98835.1"/>
    <property type="molecule type" value="Genomic_DNA"/>
</dbReference>
<dbReference type="PANTHER" id="PTHR11679">
    <property type="entry name" value="VESICLE PROTEIN SORTING-ASSOCIATED"/>
    <property type="match status" value="1"/>
</dbReference>
<dbReference type="InterPro" id="IPR001619">
    <property type="entry name" value="Sec1-like"/>
</dbReference>
<feature type="compositionally biased region" description="Basic residues" evidence="2">
    <location>
        <begin position="680"/>
        <end position="696"/>
    </location>
</feature>
<evidence type="ECO:0000313" key="5">
    <source>
        <dbReference type="Proteomes" id="UP000054886"/>
    </source>
</evidence>
<dbReference type="Pfam" id="PF00995">
    <property type="entry name" value="Sec1"/>
    <property type="match status" value="1"/>
</dbReference>
<dbReference type="InterPro" id="IPR043127">
    <property type="entry name" value="Sec-1-like_dom3a"/>
</dbReference>
<evidence type="ECO:0000313" key="3">
    <source>
        <dbReference type="EMBL" id="KTA98835.1"/>
    </source>
</evidence>
<dbReference type="VEuPathDB" id="FungiDB:GWK60_E00781"/>
<proteinExistence type="inferred from homology"/>
<dbReference type="Gene3D" id="3.40.50.2060">
    <property type="match status" value="1"/>
</dbReference>
<dbReference type="Proteomes" id="UP000054886">
    <property type="component" value="Unassembled WGS sequence"/>
</dbReference>
<protein>
    <submittedName>
        <fullName evidence="3">Protein transport protein SEC1</fullName>
    </submittedName>
</protein>
<dbReference type="VEuPathDB" id="FungiDB:CAGL0E01001g"/>
<dbReference type="GO" id="GO:0006904">
    <property type="term" value="P:vesicle docking involved in exocytosis"/>
    <property type="evidence" value="ECO:0007669"/>
    <property type="project" value="EnsemblFungi"/>
</dbReference>
<evidence type="ECO:0000313" key="4">
    <source>
        <dbReference type="EMBL" id="KTB14243.1"/>
    </source>
</evidence>